<dbReference type="SMART" id="SM00968">
    <property type="entry name" value="SMC_hinge"/>
    <property type="match status" value="1"/>
</dbReference>
<dbReference type="Gene3D" id="3.40.50.300">
    <property type="entry name" value="P-loop containing nucleotide triphosphate hydrolases"/>
    <property type="match status" value="2"/>
</dbReference>
<dbReference type="Gene3D" id="1.10.287.1490">
    <property type="match status" value="2"/>
</dbReference>
<dbReference type="Pfam" id="PF02463">
    <property type="entry name" value="SMC_N"/>
    <property type="match status" value="1"/>
</dbReference>
<comment type="subunit">
    <text evidence="7">Homodimer.</text>
</comment>
<comment type="domain">
    <text evidence="7">Contains large globular domains required for ATP hydrolysis at each terminus and a third globular domain forming a flexible hinge near the middle of the molecule. These domains are separated by coiled-coil structures.</text>
</comment>
<dbReference type="HAMAP" id="MF_01894">
    <property type="entry name" value="Smc_prok"/>
    <property type="match status" value="1"/>
</dbReference>
<keyword evidence="5 7" id="KW-0175">Coiled coil</keyword>
<accession>A0A517ZDG6</accession>
<dbReference type="GO" id="GO:0005694">
    <property type="term" value="C:chromosome"/>
    <property type="evidence" value="ECO:0007669"/>
    <property type="project" value="InterPro"/>
</dbReference>
<organism evidence="10 11">
    <name type="scientific">Maioricimonas rarisocia</name>
    <dbReference type="NCBI Taxonomy" id="2528026"/>
    <lineage>
        <taxon>Bacteria</taxon>
        <taxon>Pseudomonadati</taxon>
        <taxon>Planctomycetota</taxon>
        <taxon>Planctomycetia</taxon>
        <taxon>Planctomycetales</taxon>
        <taxon>Planctomycetaceae</taxon>
        <taxon>Maioricimonas</taxon>
    </lineage>
</organism>
<dbReference type="EMBL" id="CP036275">
    <property type="protein sequence ID" value="QDU40526.1"/>
    <property type="molecule type" value="Genomic_DNA"/>
</dbReference>
<dbReference type="InterPro" id="IPR003395">
    <property type="entry name" value="RecF/RecN/SMC_N"/>
</dbReference>
<dbReference type="GO" id="GO:0007062">
    <property type="term" value="P:sister chromatid cohesion"/>
    <property type="evidence" value="ECO:0007669"/>
    <property type="project" value="InterPro"/>
</dbReference>
<evidence type="ECO:0000256" key="7">
    <source>
        <dbReference type="HAMAP-Rule" id="MF_01894"/>
    </source>
</evidence>
<keyword evidence="6 7" id="KW-0238">DNA-binding</keyword>
<dbReference type="InterPro" id="IPR011890">
    <property type="entry name" value="SMC_prok"/>
</dbReference>
<name>A0A517ZDG6_9PLAN</name>
<dbReference type="GO" id="GO:0003677">
    <property type="term" value="F:DNA binding"/>
    <property type="evidence" value="ECO:0007669"/>
    <property type="project" value="UniProtKB-UniRule"/>
</dbReference>
<dbReference type="NCBIfam" id="TIGR02168">
    <property type="entry name" value="SMC_prok_B"/>
    <property type="match status" value="1"/>
</dbReference>
<dbReference type="SUPFAM" id="SSF75553">
    <property type="entry name" value="Smc hinge domain"/>
    <property type="match status" value="1"/>
</dbReference>
<dbReference type="GO" id="GO:0006260">
    <property type="term" value="P:DNA replication"/>
    <property type="evidence" value="ECO:0007669"/>
    <property type="project" value="UniProtKB-UniRule"/>
</dbReference>
<dbReference type="GO" id="GO:0016887">
    <property type="term" value="F:ATP hydrolysis activity"/>
    <property type="evidence" value="ECO:0007669"/>
    <property type="project" value="InterPro"/>
</dbReference>
<dbReference type="Gene3D" id="3.30.70.1620">
    <property type="match status" value="1"/>
</dbReference>
<dbReference type="GO" id="GO:0030261">
    <property type="term" value="P:chromosome condensation"/>
    <property type="evidence" value="ECO:0007669"/>
    <property type="project" value="InterPro"/>
</dbReference>
<dbReference type="InterPro" id="IPR027417">
    <property type="entry name" value="P-loop_NTPase"/>
</dbReference>
<feature type="region of interest" description="Disordered" evidence="8">
    <location>
        <begin position="994"/>
        <end position="1049"/>
    </location>
</feature>
<evidence type="ECO:0000313" key="10">
    <source>
        <dbReference type="EMBL" id="QDU40526.1"/>
    </source>
</evidence>
<dbReference type="RefSeq" id="WP_145371811.1">
    <property type="nucleotide sequence ID" value="NZ_CP036275.1"/>
</dbReference>
<evidence type="ECO:0000256" key="8">
    <source>
        <dbReference type="SAM" id="MobiDB-lite"/>
    </source>
</evidence>
<keyword evidence="2 7" id="KW-0963">Cytoplasm</keyword>
<reference evidence="10 11" key="1">
    <citation type="submission" date="2019-02" db="EMBL/GenBank/DDBJ databases">
        <title>Deep-cultivation of Planctomycetes and their phenomic and genomic characterization uncovers novel biology.</title>
        <authorList>
            <person name="Wiegand S."/>
            <person name="Jogler M."/>
            <person name="Boedeker C."/>
            <person name="Pinto D."/>
            <person name="Vollmers J."/>
            <person name="Rivas-Marin E."/>
            <person name="Kohn T."/>
            <person name="Peeters S.H."/>
            <person name="Heuer A."/>
            <person name="Rast P."/>
            <person name="Oberbeckmann S."/>
            <person name="Bunk B."/>
            <person name="Jeske O."/>
            <person name="Meyerdierks A."/>
            <person name="Storesund J.E."/>
            <person name="Kallscheuer N."/>
            <person name="Luecker S."/>
            <person name="Lage O.M."/>
            <person name="Pohl T."/>
            <person name="Merkel B.J."/>
            <person name="Hornburger P."/>
            <person name="Mueller R.-W."/>
            <person name="Bruemmer F."/>
            <person name="Labrenz M."/>
            <person name="Spormann A.M."/>
            <person name="Op den Camp H."/>
            <person name="Overmann J."/>
            <person name="Amann R."/>
            <person name="Jetten M.S.M."/>
            <person name="Mascher T."/>
            <person name="Medema M.H."/>
            <person name="Devos D.P."/>
            <person name="Kaster A.-K."/>
            <person name="Ovreas L."/>
            <person name="Rohde M."/>
            <person name="Galperin M.Y."/>
            <person name="Jogler C."/>
        </authorList>
    </citation>
    <scope>NUCLEOTIDE SEQUENCE [LARGE SCALE GENOMIC DNA]</scope>
    <source>
        <strain evidence="10 11">Mal4</strain>
    </source>
</reference>
<dbReference type="PANTHER" id="PTHR43977">
    <property type="entry name" value="STRUCTURAL MAINTENANCE OF CHROMOSOMES PROTEIN 3"/>
    <property type="match status" value="1"/>
</dbReference>
<feature type="region of interest" description="Disordered" evidence="8">
    <location>
        <begin position="768"/>
        <end position="793"/>
    </location>
</feature>
<evidence type="ECO:0000256" key="1">
    <source>
        <dbReference type="ARBA" id="ARBA00004496"/>
    </source>
</evidence>
<evidence type="ECO:0000259" key="9">
    <source>
        <dbReference type="SMART" id="SM00968"/>
    </source>
</evidence>
<dbReference type="GO" id="GO:0007059">
    <property type="term" value="P:chromosome segregation"/>
    <property type="evidence" value="ECO:0007669"/>
    <property type="project" value="UniProtKB-UniRule"/>
</dbReference>
<dbReference type="SUPFAM" id="SSF52540">
    <property type="entry name" value="P-loop containing nucleoside triphosphate hydrolases"/>
    <property type="match status" value="2"/>
</dbReference>
<dbReference type="Pfam" id="PF06470">
    <property type="entry name" value="SMC_hinge"/>
    <property type="match status" value="1"/>
</dbReference>
<comment type="subcellular location">
    <subcellularLocation>
        <location evidence="1 7">Cytoplasm</location>
    </subcellularLocation>
</comment>
<comment type="similarity">
    <text evidence="7">Belongs to the SMC family.</text>
</comment>
<dbReference type="InterPro" id="IPR024704">
    <property type="entry name" value="SMC"/>
</dbReference>
<feature type="domain" description="SMC hinge" evidence="9">
    <location>
        <begin position="525"/>
        <end position="664"/>
    </location>
</feature>
<evidence type="ECO:0000256" key="3">
    <source>
        <dbReference type="ARBA" id="ARBA00022741"/>
    </source>
</evidence>
<feature type="coiled-coil region" evidence="7">
    <location>
        <begin position="845"/>
        <end position="886"/>
    </location>
</feature>
<feature type="coiled-coil region" evidence="7">
    <location>
        <begin position="1050"/>
        <end position="1122"/>
    </location>
</feature>
<dbReference type="KEGG" id="mri:Mal4_48840"/>
<dbReference type="Gene3D" id="1.20.1060.20">
    <property type="match status" value="1"/>
</dbReference>
<proteinExistence type="inferred from homology"/>
<keyword evidence="4 7" id="KW-0067">ATP-binding</keyword>
<feature type="coiled-coil region" evidence="7">
    <location>
        <begin position="915"/>
        <end position="963"/>
    </location>
</feature>
<comment type="function">
    <text evidence="7">Required for chromosome condensation and partitioning.</text>
</comment>
<dbReference type="PIRSF" id="PIRSF005719">
    <property type="entry name" value="SMC"/>
    <property type="match status" value="1"/>
</dbReference>
<dbReference type="OrthoDB" id="9808768at2"/>
<dbReference type="GO" id="GO:0005737">
    <property type="term" value="C:cytoplasm"/>
    <property type="evidence" value="ECO:0007669"/>
    <property type="project" value="UniProtKB-SubCell"/>
</dbReference>
<dbReference type="FunFam" id="3.40.50.300:FF:000901">
    <property type="entry name" value="Chromosome partition protein Smc"/>
    <property type="match status" value="1"/>
</dbReference>
<keyword evidence="11" id="KW-1185">Reference proteome</keyword>
<dbReference type="InterPro" id="IPR036277">
    <property type="entry name" value="SMC_hinge_sf"/>
</dbReference>
<evidence type="ECO:0000256" key="2">
    <source>
        <dbReference type="ARBA" id="ARBA00022490"/>
    </source>
</evidence>
<evidence type="ECO:0000256" key="4">
    <source>
        <dbReference type="ARBA" id="ARBA00022840"/>
    </source>
</evidence>
<feature type="coiled-coil region" evidence="7">
    <location>
        <begin position="254"/>
        <end position="498"/>
    </location>
</feature>
<evidence type="ECO:0000256" key="5">
    <source>
        <dbReference type="ARBA" id="ARBA00023054"/>
    </source>
</evidence>
<dbReference type="InterPro" id="IPR010935">
    <property type="entry name" value="SMC_hinge"/>
</dbReference>
<dbReference type="CDD" id="cd03278">
    <property type="entry name" value="ABC_SMC_barmotin"/>
    <property type="match status" value="1"/>
</dbReference>
<evidence type="ECO:0000313" key="11">
    <source>
        <dbReference type="Proteomes" id="UP000320496"/>
    </source>
</evidence>
<feature type="binding site" evidence="7">
    <location>
        <begin position="31"/>
        <end position="38"/>
    </location>
    <ligand>
        <name>ATP</name>
        <dbReference type="ChEBI" id="CHEBI:30616"/>
    </ligand>
</feature>
<gene>
    <name evidence="10" type="primary">smc_8</name>
    <name evidence="7" type="synonym">smc</name>
    <name evidence="10" type="ORF">Mal4_48840</name>
</gene>
<feature type="coiled-coil region" evidence="7">
    <location>
        <begin position="166"/>
        <end position="200"/>
    </location>
</feature>
<dbReference type="GO" id="GO:0005524">
    <property type="term" value="F:ATP binding"/>
    <property type="evidence" value="ECO:0007669"/>
    <property type="project" value="UniProtKB-UniRule"/>
</dbReference>
<feature type="compositionally biased region" description="Acidic residues" evidence="8">
    <location>
        <begin position="1013"/>
        <end position="1031"/>
    </location>
</feature>
<dbReference type="Proteomes" id="UP000320496">
    <property type="component" value="Chromosome"/>
</dbReference>
<protein>
    <recommendedName>
        <fullName evidence="7">Chromosome partition protein Smc</fullName>
    </recommendedName>
</protein>
<feature type="compositionally biased region" description="Low complexity" evidence="8">
    <location>
        <begin position="1032"/>
        <end position="1042"/>
    </location>
</feature>
<keyword evidence="3 7" id="KW-0547">Nucleotide-binding</keyword>
<evidence type="ECO:0000256" key="6">
    <source>
        <dbReference type="ARBA" id="ARBA00023125"/>
    </source>
</evidence>
<sequence length="1286" mass="143846">MLKSLEMFGFKSFADRTAFEFSPGVTCVVGPNGSGKSNVVDALKWILGDQSPKSLRGKDMADVIFNGSAGRRPSGFAEATLTFDNSSELLPIDTQQVQIGRRLYRSGDSEYLLNGSAVRLKDIRDLFMGTGAGTAAYSIIEQGRVDQILQANPTTRRVVFEEAAGISKFKTRRVDAERKLDRVAQNLLRLRDIVDEVEAQLTATRSQASKAAKYRELSRELKELWTGLAADDYRHLTAELTGLEDHGQARVDELAGLDEELAGLESKRSAIEEKLSERDRELREFERTASSNRETIAAHESAIRYQSGRLEELEHEILQLRQERNSLRTGTRGIARELETTAQRLEEFQQSFEEQREALLQREAQISGLSEQLETVRQALRTAQSTRDELVAQRTKSAERVTTLSAQVEHAEAAVSAIQAKLAAHDERLQAAHSEVETRQARLTEAELAAESARQEVERIRSDRMQLAGGQRETERQLNEYREQRSAGQARLRVLEDLERRQEGLGIGVREILRRAHEIDASPWNLILGTASDLLEVSLEKAPLLDVALGRRSQLIVIRELRPLLDYLNRIDSHISGRVGFIEWSPDAPLAGQMPSASGSSEGNGSEGNSLLLSDRLPDLSDIPGVACRADELATEAEPVAGLLTRLLADTWIVDTLDVAFELASGAGRECRFVTLQGELIERDRTLFVGTVPHETAVVSRRSELLKLKDELNRLDHEIRLATARLSRLADTLEDAGGVLSGAEQVLRDRLDVCTELRSQLNTAESETRRLEDERAALKEEADSLTERRDGVRGELENAKAQVAADDAELKAVDAEIVDRRETIASVEESLQQSRSQTSAEQVDLAKHEERLANLKSSQERLERDRQLREQQQAEAEARLNAARQTHRRTLLTILQTESELASCFLEAEERARSIHRIQQQRAAVQQERTELSRHENELTKRRRTLQDESHQAEIRIREIRHQLVTLAERIEEEYQVPLTEFVESGVSALEQYRQQRSGNAEKPAVSPAAAEETTDAESDAAAETPDEAEETTAAVSETVAAGSLPDEPEITLEDIRDELEGRVNRLRRKLKLMGTVNTDALQDLEELETRYEHLSSQLNDLEEAKSTLEEIIRRINVESKRLFLETFEAIQVNFRDLFRKLFGGGEGDIILEDPDNVLECGIDIVARPPGKELRSISLLSGGEKTMTAVALLFAMFKSKPSPYCILDEVDAALDDANVDRYVSVVKEFTDMTQFVIITHRKPTMTAADVLYGVTMEQAGVSKRMSVRFEEVGENGEIRTQSGKAA</sequence>